<feature type="signal peptide" evidence="2">
    <location>
        <begin position="1"/>
        <end position="20"/>
    </location>
</feature>
<dbReference type="PANTHER" id="PTHR39200:SF1">
    <property type="entry name" value="AUTO-TRANSPORTER ADHESIN HEAD GIN DOMAIN-CONTAINING PROTEIN-RELATED"/>
    <property type="match status" value="1"/>
</dbReference>
<evidence type="ECO:0000259" key="3">
    <source>
        <dbReference type="Pfam" id="PF10988"/>
    </source>
</evidence>
<accession>A0A5C6ZPG5</accession>
<keyword evidence="5" id="KW-1185">Reference proteome</keyword>
<keyword evidence="2" id="KW-0732">Signal</keyword>
<feature type="chain" id="PRO_5022962306" evidence="2">
    <location>
        <begin position="21"/>
        <end position="243"/>
    </location>
</feature>
<dbReference type="InterPro" id="IPR021255">
    <property type="entry name" value="DUF2807"/>
</dbReference>
<dbReference type="Pfam" id="PF10988">
    <property type="entry name" value="DUF2807"/>
    <property type="match status" value="1"/>
</dbReference>
<feature type="region of interest" description="Disordered" evidence="1">
    <location>
        <begin position="215"/>
        <end position="243"/>
    </location>
</feature>
<sequence length="243" mass="25662">MKKVILLLALVLMGSTTMNAQWWGNKKVNGNGNMVTDTRSTSNYDGIALVGSLDVQIISGTEGKIKVEAESNLQEYILTEVEDGKLKISVEKDVSLNPSRNMSIRVTVPVETISSLYVTGSGDVSNTGVIRANELKVGVTGSGDINLNVEAKELWGSITGSGDIKLNGKAREFNCKVTGSGDFMAYSLNAEIVEAAVSGSGDIQVSASQSLKARVSGSGDISYKGNPEKQDFKTSGSGDISRN</sequence>
<dbReference type="Proteomes" id="UP000321367">
    <property type="component" value="Unassembled WGS sequence"/>
</dbReference>
<evidence type="ECO:0000256" key="1">
    <source>
        <dbReference type="SAM" id="MobiDB-lite"/>
    </source>
</evidence>
<feature type="domain" description="Putative auto-transporter adhesin head GIN" evidence="3">
    <location>
        <begin position="43"/>
        <end position="227"/>
    </location>
</feature>
<evidence type="ECO:0000256" key="2">
    <source>
        <dbReference type="SAM" id="SignalP"/>
    </source>
</evidence>
<dbReference type="PANTHER" id="PTHR39200">
    <property type="entry name" value="HYPOTHETICAL EXPORTED PROTEIN"/>
    <property type="match status" value="1"/>
</dbReference>
<comment type="caution">
    <text evidence="4">The sequence shown here is derived from an EMBL/GenBank/DDBJ whole genome shotgun (WGS) entry which is preliminary data.</text>
</comment>
<dbReference type="AlphaFoldDB" id="A0A5C6ZPG5"/>
<name>A0A5C6ZPG5_9FLAO</name>
<protein>
    <submittedName>
        <fullName evidence="4">DUF2807 domain-containing protein</fullName>
    </submittedName>
</protein>
<dbReference type="EMBL" id="VORY01000023">
    <property type="protein sequence ID" value="TXD92288.1"/>
    <property type="molecule type" value="Genomic_DNA"/>
</dbReference>
<dbReference type="Gene3D" id="2.160.20.120">
    <property type="match status" value="1"/>
</dbReference>
<dbReference type="OrthoDB" id="5585143at2"/>
<reference evidence="4 5" key="1">
    <citation type="submission" date="2019-08" db="EMBL/GenBank/DDBJ databases">
        <title>Genome sequence of Gillisia hiemivivida IC154 (type strain).</title>
        <authorList>
            <person name="Bowman J.P."/>
        </authorList>
    </citation>
    <scope>NUCLEOTIDE SEQUENCE [LARGE SCALE GENOMIC DNA]</scope>
    <source>
        <strain evidence="4 5">IC154</strain>
    </source>
</reference>
<feature type="compositionally biased region" description="Polar residues" evidence="1">
    <location>
        <begin position="233"/>
        <end position="243"/>
    </location>
</feature>
<proteinExistence type="predicted"/>
<organism evidence="4 5">
    <name type="scientific">Gillisia hiemivivida</name>
    <dbReference type="NCBI Taxonomy" id="291190"/>
    <lineage>
        <taxon>Bacteria</taxon>
        <taxon>Pseudomonadati</taxon>
        <taxon>Bacteroidota</taxon>
        <taxon>Flavobacteriia</taxon>
        <taxon>Flavobacteriales</taxon>
        <taxon>Flavobacteriaceae</taxon>
        <taxon>Gillisia</taxon>
    </lineage>
</organism>
<evidence type="ECO:0000313" key="5">
    <source>
        <dbReference type="Proteomes" id="UP000321367"/>
    </source>
</evidence>
<dbReference type="RefSeq" id="WP_146934077.1">
    <property type="nucleotide sequence ID" value="NZ_CBCSHZ010000026.1"/>
</dbReference>
<evidence type="ECO:0000313" key="4">
    <source>
        <dbReference type="EMBL" id="TXD92288.1"/>
    </source>
</evidence>
<gene>
    <name evidence="4" type="ORF">ES724_14310</name>
</gene>